<dbReference type="NCBIfam" id="TIGR01730">
    <property type="entry name" value="RND_mfp"/>
    <property type="match status" value="1"/>
</dbReference>
<evidence type="ECO:0000313" key="6">
    <source>
        <dbReference type="EMBL" id="PIV64610.1"/>
    </source>
</evidence>
<dbReference type="FunFam" id="2.40.30.170:FF:000010">
    <property type="entry name" value="Efflux RND transporter periplasmic adaptor subunit"/>
    <property type="match status" value="1"/>
</dbReference>
<sequence>MKKKIIILCLVVIILLGGIGYRKFKQRGVVKEKEGNAEEIFPVEICPVERGIIQKVISLSGDVFPESEVTLFSKVTGTVEKIYVEEGDRVKKGKFLVKIDDRNLQLQLRSAEESLKQTEINLANIKKNYTRMENLFKEEVITPYEMDQIQAKKEAAEAQREHLKAQVDLVKENLSDCKIYSPLNGIINRRFLDPGELITASSMAKNDPLLLIQDLSIVKVKVAVGEKELGEIKRGQEVKIRVDAYPERIFSGKVSKIGSFIEPLSRTAEVEIKVNNPNYLLKSGMFARAEIVTAEKKDVLLIPNDVISEKGEEKIVFIIDNNTAYIREVKTGLKDWEKTEIVGGLQESDLVVTAGAQRLKNGVKVKIIR</sequence>
<dbReference type="EMBL" id="PETL01000065">
    <property type="protein sequence ID" value="PIV64610.1"/>
    <property type="molecule type" value="Genomic_DNA"/>
</dbReference>
<dbReference type="Gene3D" id="2.40.30.170">
    <property type="match status" value="1"/>
</dbReference>
<dbReference type="PRINTS" id="PR01490">
    <property type="entry name" value="RTXTOXIND"/>
</dbReference>
<dbReference type="Gene3D" id="2.40.420.20">
    <property type="match status" value="1"/>
</dbReference>
<dbReference type="Gene3D" id="2.40.50.100">
    <property type="match status" value="1"/>
</dbReference>
<feature type="domain" description="YknX-like C-terminal permuted SH3-like" evidence="5">
    <location>
        <begin position="300"/>
        <end position="367"/>
    </location>
</feature>
<dbReference type="Pfam" id="PF25954">
    <property type="entry name" value="Beta-barrel_RND_2"/>
    <property type="match status" value="1"/>
</dbReference>
<feature type="domain" description="Multidrug resistance protein MdtA-like barrel-sandwich hybrid" evidence="3">
    <location>
        <begin position="69"/>
        <end position="204"/>
    </location>
</feature>
<dbReference type="InterPro" id="IPR058792">
    <property type="entry name" value="Beta-barrel_RND_2"/>
</dbReference>
<name>A0A2M7EA38_9BACT</name>
<comment type="caution">
    <text evidence="6">The sequence shown here is derived from an EMBL/GenBank/DDBJ whole genome shotgun (WGS) entry which is preliminary data.</text>
</comment>
<proteinExistence type="inferred from homology"/>
<dbReference type="InterPro" id="IPR058625">
    <property type="entry name" value="MdtA-like_BSH"/>
</dbReference>
<dbReference type="PANTHER" id="PTHR30469">
    <property type="entry name" value="MULTIDRUG RESISTANCE PROTEIN MDTA"/>
    <property type="match status" value="1"/>
</dbReference>
<dbReference type="GO" id="GO:1990281">
    <property type="term" value="C:efflux pump complex"/>
    <property type="evidence" value="ECO:0007669"/>
    <property type="project" value="TreeGrafter"/>
</dbReference>
<feature type="coiled-coil region" evidence="2">
    <location>
        <begin position="101"/>
        <end position="173"/>
    </location>
</feature>
<evidence type="ECO:0000256" key="1">
    <source>
        <dbReference type="ARBA" id="ARBA00009477"/>
    </source>
</evidence>
<reference evidence="7" key="1">
    <citation type="submission" date="2017-09" db="EMBL/GenBank/DDBJ databases">
        <title>Depth-based differentiation of microbial function through sediment-hosted aquifers and enrichment of novel symbionts in the deep terrestrial subsurface.</title>
        <authorList>
            <person name="Probst A.J."/>
            <person name="Ladd B."/>
            <person name="Jarett J.K."/>
            <person name="Geller-Mcgrath D.E."/>
            <person name="Sieber C.M.K."/>
            <person name="Emerson J.B."/>
            <person name="Anantharaman K."/>
            <person name="Thomas B.C."/>
            <person name="Malmstrom R."/>
            <person name="Stieglmeier M."/>
            <person name="Klingl A."/>
            <person name="Woyke T."/>
            <person name="Ryan C.M."/>
            <person name="Banfield J.F."/>
        </authorList>
    </citation>
    <scope>NUCLEOTIDE SEQUENCE [LARGE SCALE GENOMIC DNA]</scope>
</reference>
<comment type="similarity">
    <text evidence="1">Belongs to the membrane fusion protein (MFP) (TC 8.A.1) family.</text>
</comment>
<dbReference type="Proteomes" id="UP000228886">
    <property type="component" value="Unassembled WGS sequence"/>
</dbReference>
<dbReference type="Pfam" id="PF25917">
    <property type="entry name" value="BSH_RND"/>
    <property type="match status" value="1"/>
</dbReference>
<dbReference type="PANTHER" id="PTHR30469:SF15">
    <property type="entry name" value="HLYD FAMILY OF SECRETION PROTEINS"/>
    <property type="match status" value="1"/>
</dbReference>
<protein>
    <recommendedName>
        <fullName evidence="8">RND efflux pump membrane fusion protein barrel-sandwich domain-containing protein</fullName>
    </recommendedName>
</protein>
<accession>A0A2M7EA38</accession>
<dbReference type="Gene3D" id="1.10.287.470">
    <property type="entry name" value="Helix hairpin bin"/>
    <property type="match status" value="1"/>
</dbReference>
<evidence type="ECO:0000313" key="7">
    <source>
        <dbReference type="Proteomes" id="UP000228886"/>
    </source>
</evidence>
<dbReference type="GO" id="GO:0015562">
    <property type="term" value="F:efflux transmembrane transporter activity"/>
    <property type="evidence" value="ECO:0007669"/>
    <property type="project" value="TreeGrafter"/>
</dbReference>
<evidence type="ECO:0000259" key="5">
    <source>
        <dbReference type="Pfam" id="PF25989"/>
    </source>
</evidence>
<feature type="domain" description="CusB-like beta-barrel" evidence="4">
    <location>
        <begin position="220"/>
        <end position="293"/>
    </location>
</feature>
<keyword evidence="2" id="KW-0175">Coiled coil</keyword>
<dbReference type="SUPFAM" id="SSF111369">
    <property type="entry name" value="HlyD-like secretion proteins"/>
    <property type="match status" value="1"/>
</dbReference>
<dbReference type="AlphaFoldDB" id="A0A2M7EA38"/>
<organism evidence="6 7">
    <name type="scientific">bacterium (Candidatus Ratteibacteria) CG01_land_8_20_14_3_00_40_19</name>
    <dbReference type="NCBI Taxonomy" id="2014290"/>
    <lineage>
        <taxon>Bacteria</taxon>
        <taxon>Candidatus Ratteibacteria</taxon>
    </lineage>
</organism>
<evidence type="ECO:0000256" key="2">
    <source>
        <dbReference type="SAM" id="Coils"/>
    </source>
</evidence>
<dbReference type="InterPro" id="IPR058637">
    <property type="entry name" value="YknX-like_C"/>
</dbReference>
<dbReference type="Pfam" id="PF25989">
    <property type="entry name" value="YknX_C"/>
    <property type="match status" value="1"/>
</dbReference>
<evidence type="ECO:0000259" key="4">
    <source>
        <dbReference type="Pfam" id="PF25954"/>
    </source>
</evidence>
<evidence type="ECO:0008006" key="8">
    <source>
        <dbReference type="Google" id="ProtNLM"/>
    </source>
</evidence>
<gene>
    <name evidence="6" type="ORF">COS11_01305</name>
</gene>
<evidence type="ECO:0000259" key="3">
    <source>
        <dbReference type="Pfam" id="PF25917"/>
    </source>
</evidence>
<dbReference type="InterPro" id="IPR006143">
    <property type="entry name" value="RND_pump_MFP"/>
</dbReference>